<comment type="caution">
    <text evidence="1">The sequence shown here is derived from an EMBL/GenBank/DDBJ whole genome shotgun (WGS) entry which is preliminary data.</text>
</comment>
<accession>A0A4Y2SZQ7</accession>
<gene>
    <name evidence="1" type="ORF">AVEN_28790_1</name>
</gene>
<proteinExistence type="predicted"/>
<name>A0A4Y2SZQ7_ARAVE</name>
<evidence type="ECO:0000313" key="2">
    <source>
        <dbReference type="Proteomes" id="UP000499080"/>
    </source>
</evidence>
<sequence>MRGAVRVLDCDRVEDKKCSCPVQPAFFQCETNLSNEKCCLYGLKELWLADKPSTSLPLRAIPPDVFCLQHFEETHQYLHKHPIPNSALVIGVPRAFEKPPTRISTHLHTAETLWDARQVDILSLWHVLQEQRLRRSR</sequence>
<protein>
    <submittedName>
        <fullName evidence="1">Uncharacterized protein</fullName>
    </submittedName>
</protein>
<reference evidence="1 2" key="1">
    <citation type="journal article" date="2019" name="Sci. Rep.">
        <title>Orb-weaving spider Araneus ventricosus genome elucidates the spidroin gene catalogue.</title>
        <authorList>
            <person name="Kono N."/>
            <person name="Nakamura H."/>
            <person name="Ohtoshi R."/>
            <person name="Moran D.A.P."/>
            <person name="Shinohara A."/>
            <person name="Yoshida Y."/>
            <person name="Fujiwara M."/>
            <person name="Mori M."/>
            <person name="Tomita M."/>
            <person name="Arakawa K."/>
        </authorList>
    </citation>
    <scope>NUCLEOTIDE SEQUENCE [LARGE SCALE GENOMIC DNA]</scope>
</reference>
<dbReference type="Proteomes" id="UP000499080">
    <property type="component" value="Unassembled WGS sequence"/>
</dbReference>
<evidence type="ECO:0000313" key="1">
    <source>
        <dbReference type="EMBL" id="GBN93143.1"/>
    </source>
</evidence>
<dbReference type="AlphaFoldDB" id="A0A4Y2SZQ7"/>
<organism evidence="1 2">
    <name type="scientific">Araneus ventricosus</name>
    <name type="common">Orbweaver spider</name>
    <name type="synonym">Epeira ventricosa</name>
    <dbReference type="NCBI Taxonomy" id="182803"/>
    <lineage>
        <taxon>Eukaryota</taxon>
        <taxon>Metazoa</taxon>
        <taxon>Ecdysozoa</taxon>
        <taxon>Arthropoda</taxon>
        <taxon>Chelicerata</taxon>
        <taxon>Arachnida</taxon>
        <taxon>Araneae</taxon>
        <taxon>Araneomorphae</taxon>
        <taxon>Entelegynae</taxon>
        <taxon>Araneoidea</taxon>
        <taxon>Araneidae</taxon>
        <taxon>Araneus</taxon>
    </lineage>
</organism>
<keyword evidence="2" id="KW-1185">Reference proteome</keyword>
<dbReference type="EMBL" id="BGPR01024799">
    <property type="protein sequence ID" value="GBN93143.1"/>
    <property type="molecule type" value="Genomic_DNA"/>
</dbReference>